<comment type="caution">
    <text evidence="1">The sequence shown here is derived from an EMBL/GenBank/DDBJ whole genome shotgun (WGS) entry which is preliminary data.</text>
</comment>
<proteinExistence type="predicted"/>
<dbReference type="Proteomes" id="UP001064048">
    <property type="component" value="Chromosome 24"/>
</dbReference>
<sequence>MADAFDIYSRMEDITEQDDKNLAGARKEIRNDLTVIIPENPFPEIEVDAYPPLKYSWVIPKQLAAMAFPRNKENIKYLVNQGITHLVTLTADKKPPVEDVARIRWSEIPVEEFEVPSLEHVKKFIDICKRADKNGEVMGVHCRQGRSRSGVMLACYLVHFHRFNPDQAINTIRMMRAGSCGMPEQEEAVYQYFQHLTEDNPLKFGVSGEVMEDFIESAREYNKKNIAIPTQPQPLIMSSQSMRTNLKLAKLLYKYMDEKKEEKVEQPAEDAPQAVEEEYESYPPYNFSWFIENKVAAMGWPQTVANLNYLADVGVNHLITLSPEKRPPILECKKKLKWSEIRIKEFGTPTLKQIITFIELCERAQIRGEVCSCETYEQEKIVCHYHDCVRGTVAKPDYRLVEDKLYFDCSMKHMFDSDEEKQDGDDEIPAKSTIVKFKEEEAEKRKEFIKKLCEKKTNTMVINHKIYF</sequence>
<protein>
    <submittedName>
        <fullName evidence="1">Uncharacterized protein</fullName>
    </submittedName>
</protein>
<gene>
    <name evidence="1" type="ORF">MSG28_013817</name>
</gene>
<dbReference type="EMBL" id="CM046124">
    <property type="protein sequence ID" value="KAI8432894.1"/>
    <property type="molecule type" value="Genomic_DNA"/>
</dbReference>
<keyword evidence="2" id="KW-1185">Reference proteome</keyword>
<evidence type="ECO:0000313" key="1">
    <source>
        <dbReference type="EMBL" id="KAI8432894.1"/>
    </source>
</evidence>
<accession>A0ACC0K952</accession>
<name>A0ACC0K952_CHOFU</name>
<evidence type="ECO:0000313" key="2">
    <source>
        <dbReference type="Proteomes" id="UP001064048"/>
    </source>
</evidence>
<organism evidence="1 2">
    <name type="scientific">Choristoneura fumiferana</name>
    <name type="common">Spruce budworm moth</name>
    <name type="synonym">Archips fumiferana</name>
    <dbReference type="NCBI Taxonomy" id="7141"/>
    <lineage>
        <taxon>Eukaryota</taxon>
        <taxon>Metazoa</taxon>
        <taxon>Ecdysozoa</taxon>
        <taxon>Arthropoda</taxon>
        <taxon>Hexapoda</taxon>
        <taxon>Insecta</taxon>
        <taxon>Pterygota</taxon>
        <taxon>Neoptera</taxon>
        <taxon>Endopterygota</taxon>
        <taxon>Lepidoptera</taxon>
        <taxon>Glossata</taxon>
        <taxon>Ditrysia</taxon>
        <taxon>Tortricoidea</taxon>
        <taxon>Tortricidae</taxon>
        <taxon>Tortricinae</taxon>
        <taxon>Choristoneura</taxon>
    </lineage>
</organism>
<reference evidence="1 2" key="1">
    <citation type="journal article" date="2022" name="Genome Biol. Evol.">
        <title>The Spruce Budworm Genome: Reconstructing the Evolutionary History of Antifreeze Proteins.</title>
        <authorList>
            <person name="Beliveau C."/>
            <person name="Gagne P."/>
            <person name="Picq S."/>
            <person name="Vernygora O."/>
            <person name="Keeling C.I."/>
            <person name="Pinkney K."/>
            <person name="Doucet D."/>
            <person name="Wen F."/>
            <person name="Johnston J.S."/>
            <person name="Maaroufi H."/>
            <person name="Boyle B."/>
            <person name="Laroche J."/>
            <person name="Dewar K."/>
            <person name="Juretic N."/>
            <person name="Blackburn G."/>
            <person name="Nisole A."/>
            <person name="Brunet B."/>
            <person name="Brandao M."/>
            <person name="Lumley L."/>
            <person name="Duan J."/>
            <person name="Quan G."/>
            <person name="Lucarotti C.J."/>
            <person name="Roe A.D."/>
            <person name="Sperling F.A.H."/>
            <person name="Levesque R.C."/>
            <person name="Cusson M."/>
        </authorList>
    </citation>
    <scope>NUCLEOTIDE SEQUENCE [LARGE SCALE GENOMIC DNA]</scope>
    <source>
        <strain evidence="1">Glfc:IPQL:Cfum</strain>
    </source>
</reference>